<protein>
    <submittedName>
        <fullName evidence="1 3">Uncharacterized protein</fullName>
    </submittedName>
</protein>
<gene>
    <name evidence="1" type="ORF">NBR_LOCUS1811</name>
</gene>
<dbReference type="AlphaFoldDB" id="A0A0N4XH07"/>
<accession>A0A0N4XH07</accession>
<sequence>MERANRKSAECLEENTTTIARGAKKRCEGAVELHSELQALYDAVSSPSSLFLKVRCVILVLKCCCSERGY</sequence>
<reference evidence="1 2" key="2">
    <citation type="submission" date="2018-11" db="EMBL/GenBank/DDBJ databases">
        <authorList>
            <consortium name="Pathogen Informatics"/>
        </authorList>
    </citation>
    <scope>NUCLEOTIDE SEQUENCE [LARGE SCALE GENOMIC DNA]</scope>
</reference>
<evidence type="ECO:0000313" key="3">
    <source>
        <dbReference type="WBParaSite" id="NBR_0000180901-mRNA-1"/>
    </source>
</evidence>
<organism evidence="3">
    <name type="scientific">Nippostrongylus brasiliensis</name>
    <name type="common">Rat hookworm</name>
    <dbReference type="NCBI Taxonomy" id="27835"/>
    <lineage>
        <taxon>Eukaryota</taxon>
        <taxon>Metazoa</taxon>
        <taxon>Ecdysozoa</taxon>
        <taxon>Nematoda</taxon>
        <taxon>Chromadorea</taxon>
        <taxon>Rhabditida</taxon>
        <taxon>Rhabditina</taxon>
        <taxon>Rhabditomorpha</taxon>
        <taxon>Strongyloidea</taxon>
        <taxon>Heligmosomidae</taxon>
        <taxon>Nippostrongylus</taxon>
    </lineage>
</organism>
<proteinExistence type="predicted"/>
<dbReference type="EMBL" id="UYSL01001656">
    <property type="protein sequence ID" value="VDL65400.1"/>
    <property type="molecule type" value="Genomic_DNA"/>
</dbReference>
<reference evidence="3" key="1">
    <citation type="submission" date="2017-02" db="UniProtKB">
        <authorList>
            <consortium name="WormBaseParasite"/>
        </authorList>
    </citation>
    <scope>IDENTIFICATION</scope>
</reference>
<evidence type="ECO:0000313" key="2">
    <source>
        <dbReference type="Proteomes" id="UP000271162"/>
    </source>
</evidence>
<name>A0A0N4XH07_NIPBR</name>
<dbReference type="Proteomes" id="UP000271162">
    <property type="component" value="Unassembled WGS sequence"/>
</dbReference>
<keyword evidence="2" id="KW-1185">Reference proteome</keyword>
<evidence type="ECO:0000313" key="1">
    <source>
        <dbReference type="EMBL" id="VDL65400.1"/>
    </source>
</evidence>
<dbReference type="WBParaSite" id="NBR_0000180901-mRNA-1">
    <property type="protein sequence ID" value="NBR_0000180901-mRNA-1"/>
    <property type="gene ID" value="NBR_0000180901"/>
</dbReference>